<dbReference type="PANTHER" id="PTHR30055:SF238">
    <property type="entry name" value="MYCOFACTOCIN BIOSYNTHESIS TRANSCRIPTIONAL REGULATOR MFTR-RELATED"/>
    <property type="match status" value="1"/>
</dbReference>
<evidence type="ECO:0000313" key="7">
    <source>
        <dbReference type="Proteomes" id="UP000733379"/>
    </source>
</evidence>
<reference evidence="6 7" key="1">
    <citation type="submission" date="2021-06" db="EMBL/GenBank/DDBJ databases">
        <title>Actinomycetes sequencing.</title>
        <authorList>
            <person name="Shan Q."/>
        </authorList>
    </citation>
    <scope>NUCLEOTIDE SEQUENCE [LARGE SCALE GENOMIC DNA]</scope>
    <source>
        <strain evidence="6 7">NEAU-G5</strain>
    </source>
</reference>
<name>A0ABS6AZ41_9NOCA</name>
<proteinExistence type="predicted"/>
<organism evidence="6 7">
    <name type="scientific">Nocardia albiluteola</name>
    <dbReference type="NCBI Taxonomy" id="2842303"/>
    <lineage>
        <taxon>Bacteria</taxon>
        <taxon>Bacillati</taxon>
        <taxon>Actinomycetota</taxon>
        <taxon>Actinomycetes</taxon>
        <taxon>Mycobacteriales</taxon>
        <taxon>Nocardiaceae</taxon>
        <taxon>Nocardia</taxon>
    </lineage>
</organism>
<dbReference type="EMBL" id="JAHKNI010000005">
    <property type="protein sequence ID" value="MBU3063264.1"/>
    <property type="molecule type" value="Genomic_DNA"/>
</dbReference>
<dbReference type="Gene3D" id="1.10.357.10">
    <property type="entry name" value="Tetracycline Repressor, domain 2"/>
    <property type="match status" value="1"/>
</dbReference>
<evidence type="ECO:0000256" key="3">
    <source>
        <dbReference type="ARBA" id="ARBA00023163"/>
    </source>
</evidence>
<dbReference type="PRINTS" id="PR00455">
    <property type="entry name" value="HTHTETR"/>
</dbReference>
<feature type="domain" description="HTH tetR-type" evidence="5">
    <location>
        <begin position="15"/>
        <end position="75"/>
    </location>
</feature>
<gene>
    <name evidence="6" type="ORF">KO481_17220</name>
</gene>
<evidence type="ECO:0000259" key="5">
    <source>
        <dbReference type="PROSITE" id="PS50977"/>
    </source>
</evidence>
<dbReference type="SUPFAM" id="SSF46689">
    <property type="entry name" value="Homeodomain-like"/>
    <property type="match status" value="1"/>
</dbReference>
<protein>
    <submittedName>
        <fullName evidence="6">TetR/AcrR family transcriptional regulator</fullName>
    </submittedName>
</protein>
<dbReference type="PANTHER" id="PTHR30055">
    <property type="entry name" value="HTH-TYPE TRANSCRIPTIONAL REGULATOR RUTR"/>
    <property type="match status" value="1"/>
</dbReference>
<evidence type="ECO:0000256" key="1">
    <source>
        <dbReference type="ARBA" id="ARBA00023015"/>
    </source>
</evidence>
<dbReference type="InterPro" id="IPR009057">
    <property type="entry name" value="Homeodomain-like_sf"/>
</dbReference>
<keyword evidence="2 4" id="KW-0238">DNA-binding</keyword>
<dbReference type="Pfam" id="PF00440">
    <property type="entry name" value="TetR_N"/>
    <property type="match status" value="1"/>
</dbReference>
<keyword evidence="1" id="KW-0805">Transcription regulation</keyword>
<dbReference type="PROSITE" id="PS50977">
    <property type="entry name" value="HTH_TETR_2"/>
    <property type="match status" value="1"/>
</dbReference>
<dbReference type="InterPro" id="IPR001647">
    <property type="entry name" value="HTH_TetR"/>
</dbReference>
<keyword evidence="3" id="KW-0804">Transcription</keyword>
<evidence type="ECO:0000256" key="2">
    <source>
        <dbReference type="ARBA" id="ARBA00023125"/>
    </source>
</evidence>
<keyword evidence="7" id="KW-1185">Reference proteome</keyword>
<dbReference type="InterPro" id="IPR036271">
    <property type="entry name" value="Tet_transcr_reg_TetR-rel_C_sf"/>
</dbReference>
<sequence length="208" mass="21687">MSPRKAAALRDRDDRDLRQHLIATAAQLLAEQGGAGLTVRAIARAAGVADGVLYNHFADKEELLAAALRAHVDAVHRELEPLPGPGTASVAANLTAYLAQGLSMHRAILPIFASLLAQPEVLAKFAAQPGGERDWRDRLADYLHAERNLGRLDAAADLDAAVAILVGICHDAALSALLPRTGQGISPAMESVITTLLTGIGTDAASSA</sequence>
<comment type="caution">
    <text evidence="6">The sequence shown here is derived from an EMBL/GenBank/DDBJ whole genome shotgun (WGS) entry which is preliminary data.</text>
</comment>
<dbReference type="SUPFAM" id="SSF48498">
    <property type="entry name" value="Tetracyclin repressor-like, C-terminal domain"/>
    <property type="match status" value="1"/>
</dbReference>
<dbReference type="Proteomes" id="UP000733379">
    <property type="component" value="Unassembled WGS sequence"/>
</dbReference>
<feature type="DNA-binding region" description="H-T-H motif" evidence="4">
    <location>
        <begin position="38"/>
        <end position="57"/>
    </location>
</feature>
<accession>A0ABS6AZ41</accession>
<dbReference type="InterPro" id="IPR050109">
    <property type="entry name" value="HTH-type_TetR-like_transc_reg"/>
</dbReference>
<dbReference type="RefSeq" id="WP_215918171.1">
    <property type="nucleotide sequence ID" value="NZ_JAHKNI010000005.1"/>
</dbReference>
<evidence type="ECO:0000313" key="6">
    <source>
        <dbReference type="EMBL" id="MBU3063264.1"/>
    </source>
</evidence>
<evidence type="ECO:0000256" key="4">
    <source>
        <dbReference type="PROSITE-ProRule" id="PRU00335"/>
    </source>
</evidence>